<evidence type="ECO:0000256" key="8">
    <source>
        <dbReference type="SAM" id="Phobius"/>
    </source>
</evidence>
<keyword evidence="3 6" id="KW-0812">Transmembrane</keyword>
<dbReference type="InterPro" id="IPR023395">
    <property type="entry name" value="MCP_dom_sf"/>
</dbReference>
<protein>
    <recommendedName>
        <fullName evidence="11">Mitochondrial carrier protein</fullName>
    </recommendedName>
</protein>
<evidence type="ECO:0000256" key="7">
    <source>
        <dbReference type="RuleBase" id="RU000488"/>
    </source>
</evidence>
<feature type="transmembrane region" description="Helical" evidence="8">
    <location>
        <begin position="42"/>
        <end position="63"/>
    </location>
</feature>
<feature type="repeat" description="Solcar" evidence="6">
    <location>
        <begin position="137"/>
        <end position="221"/>
    </location>
</feature>
<gene>
    <name evidence="9" type="ORF">XAT740_LOCUS29242</name>
</gene>
<dbReference type="EMBL" id="CAJNOR010002538">
    <property type="protein sequence ID" value="CAF1308307.1"/>
    <property type="molecule type" value="Genomic_DNA"/>
</dbReference>
<comment type="caution">
    <text evidence="9">The sequence shown here is derived from an EMBL/GenBank/DDBJ whole genome shotgun (WGS) entry which is preliminary data.</text>
</comment>
<keyword evidence="4" id="KW-0677">Repeat</keyword>
<sequence>MVVNQLNSEPIESKSDAISARKAEDTFDPHTTKWSDVNLLKFGILIAASTTFESAIFYPFFVLKTREQSDRRNLTLLQSFRYHLRASFSKTTTAGSVSSLYRGFWFSNIAGLPAYGLYLGVYISTKDRLNATSNTSARFYAPFLAGALADAVSVLFYVPSDVIVQRLQVSDSPYKSSFDAIRKIYVNEGIKGYYRGLGATFIVSALASSIWWTSYENVKTLLYHPSILHYFTWKKSSKDDAHAVHRLPQLAAGFVAGTITSACVNPLDVVKTRIQTQNIDTLGKTSSTVLYRNTFHGLACLWREEGINGLFRGVLPKLMSRGPISALSALVFELVLYYSRDNLH</sequence>
<evidence type="ECO:0000256" key="2">
    <source>
        <dbReference type="ARBA" id="ARBA00006375"/>
    </source>
</evidence>
<dbReference type="InterPro" id="IPR018108">
    <property type="entry name" value="MCP_transmembrane"/>
</dbReference>
<evidence type="ECO:0000256" key="6">
    <source>
        <dbReference type="PROSITE-ProRule" id="PRU00282"/>
    </source>
</evidence>
<dbReference type="SUPFAM" id="SSF103506">
    <property type="entry name" value="Mitochondrial carrier"/>
    <property type="match status" value="1"/>
</dbReference>
<dbReference type="AlphaFoldDB" id="A0A815E6F1"/>
<evidence type="ECO:0000256" key="3">
    <source>
        <dbReference type="ARBA" id="ARBA00022692"/>
    </source>
</evidence>
<keyword evidence="8" id="KW-1133">Transmembrane helix</keyword>
<feature type="repeat" description="Solcar" evidence="6">
    <location>
        <begin position="244"/>
        <end position="338"/>
    </location>
</feature>
<name>A0A815E6F1_ADIRI</name>
<dbReference type="Gene3D" id="1.50.40.10">
    <property type="entry name" value="Mitochondrial carrier domain"/>
    <property type="match status" value="1"/>
</dbReference>
<organism evidence="9 10">
    <name type="scientific">Adineta ricciae</name>
    <name type="common">Rotifer</name>
    <dbReference type="NCBI Taxonomy" id="249248"/>
    <lineage>
        <taxon>Eukaryota</taxon>
        <taxon>Metazoa</taxon>
        <taxon>Spiralia</taxon>
        <taxon>Gnathifera</taxon>
        <taxon>Rotifera</taxon>
        <taxon>Eurotatoria</taxon>
        <taxon>Bdelloidea</taxon>
        <taxon>Adinetida</taxon>
        <taxon>Adinetidae</taxon>
        <taxon>Adineta</taxon>
    </lineage>
</organism>
<feature type="transmembrane region" description="Helical" evidence="8">
    <location>
        <begin position="104"/>
        <end position="125"/>
    </location>
</feature>
<dbReference type="PANTHER" id="PTHR24089">
    <property type="entry name" value="SOLUTE CARRIER FAMILY 25"/>
    <property type="match status" value="1"/>
</dbReference>
<dbReference type="PROSITE" id="PS50920">
    <property type="entry name" value="SOLCAR"/>
    <property type="match status" value="3"/>
</dbReference>
<evidence type="ECO:0000313" key="9">
    <source>
        <dbReference type="EMBL" id="CAF1308307.1"/>
    </source>
</evidence>
<feature type="transmembrane region" description="Helical" evidence="8">
    <location>
        <begin position="137"/>
        <end position="158"/>
    </location>
</feature>
<keyword evidence="5 6" id="KW-0472">Membrane</keyword>
<evidence type="ECO:0000313" key="10">
    <source>
        <dbReference type="Proteomes" id="UP000663828"/>
    </source>
</evidence>
<evidence type="ECO:0000256" key="1">
    <source>
        <dbReference type="ARBA" id="ARBA00004141"/>
    </source>
</evidence>
<reference evidence="9" key="1">
    <citation type="submission" date="2021-02" db="EMBL/GenBank/DDBJ databases">
        <authorList>
            <person name="Nowell W R."/>
        </authorList>
    </citation>
    <scope>NUCLEOTIDE SEQUENCE</scope>
</reference>
<accession>A0A815E6F1</accession>
<dbReference type="Pfam" id="PF00153">
    <property type="entry name" value="Mito_carr"/>
    <property type="match status" value="3"/>
</dbReference>
<comment type="similarity">
    <text evidence="2 7">Belongs to the mitochondrial carrier (TC 2.A.29) family.</text>
</comment>
<evidence type="ECO:0000256" key="5">
    <source>
        <dbReference type="ARBA" id="ARBA00023136"/>
    </source>
</evidence>
<comment type="subcellular location">
    <subcellularLocation>
        <location evidence="1">Membrane</location>
        <topology evidence="1">Multi-pass membrane protein</topology>
    </subcellularLocation>
</comment>
<feature type="transmembrane region" description="Helical" evidence="8">
    <location>
        <begin position="192"/>
        <end position="212"/>
    </location>
</feature>
<dbReference type="GO" id="GO:0016020">
    <property type="term" value="C:membrane"/>
    <property type="evidence" value="ECO:0007669"/>
    <property type="project" value="UniProtKB-SubCell"/>
</dbReference>
<evidence type="ECO:0000256" key="4">
    <source>
        <dbReference type="ARBA" id="ARBA00022737"/>
    </source>
</evidence>
<dbReference type="Proteomes" id="UP000663828">
    <property type="component" value="Unassembled WGS sequence"/>
</dbReference>
<proteinExistence type="inferred from homology"/>
<keyword evidence="7" id="KW-0813">Transport</keyword>
<evidence type="ECO:0008006" key="11">
    <source>
        <dbReference type="Google" id="ProtNLM"/>
    </source>
</evidence>
<keyword evidence="10" id="KW-1185">Reference proteome</keyword>
<feature type="repeat" description="Solcar" evidence="6">
    <location>
        <begin position="37"/>
        <end position="128"/>
    </location>
</feature>